<dbReference type="InterPro" id="IPR006149">
    <property type="entry name" value="EB_dom"/>
</dbReference>
<dbReference type="PANTHER" id="PTHR45985:SF3">
    <property type="entry name" value="CHITIN DEACETYLASE-LIKE 4"/>
    <property type="match status" value="1"/>
</dbReference>
<dbReference type="EMBL" id="UYRR01031508">
    <property type="protein sequence ID" value="VDK50645.1"/>
    <property type="molecule type" value="Genomic_DNA"/>
</dbReference>
<evidence type="ECO:0000259" key="1">
    <source>
        <dbReference type="Pfam" id="PF01683"/>
    </source>
</evidence>
<dbReference type="AlphaFoldDB" id="A0A3P6RAR6"/>
<name>A0A3P6RAR6_ANISI</name>
<dbReference type="InterPro" id="IPR052740">
    <property type="entry name" value="CE4"/>
</dbReference>
<dbReference type="Proteomes" id="UP000267096">
    <property type="component" value="Unassembled WGS sequence"/>
</dbReference>
<evidence type="ECO:0000313" key="2">
    <source>
        <dbReference type="EMBL" id="VDK50645.1"/>
    </source>
</evidence>
<sequence>MNSKCLNGSCVCPEQFDTSASGFCTNATSKTIKKGLAGSHCSANSSCASSTLLCSSSEHCICSDGFIGDGHGDCSKIAKPFARSSSLPQFTEVLPGESCMNGEKCIGGSMCVFGKCACRSGIARRGLMCHSEIHPFKRSLSDQHSNRIHRFNGVRSHQRHTMITACPSDGSCQLPDCYCSRTGMEIPGGYNASEIPQMVVLTFEGAVTDRIIQMYKSLFTGRFRNPNGCPIQATFFITHEWNNYDQSQWLMSTGHEIGVSSMTGDVLNQTSKQRWHAEMNGMREALGLFSYVPVNEIIGLRAPRHQLGGDNQFSTMLSSDFKYDSTTSFSGGPYWPQTLDYKLAWECSENGCPQKPYPGLWELPISPLKRLDSRDESTTVKDMVKSGDSPNDIATMLEKNFRRHYYNNRAPFVIAIDSDYLTSLQDNGALKALEIFIEQVHRINS</sequence>
<feature type="domain" description="EB" evidence="1">
    <location>
        <begin position="91"/>
        <end position="129"/>
    </location>
</feature>
<accession>A0A3P6RAR6</accession>
<dbReference type="PANTHER" id="PTHR45985">
    <property type="match status" value="1"/>
</dbReference>
<dbReference type="InterPro" id="IPR011330">
    <property type="entry name" value="Glyco_hydro/deAcase_b/a-brl"/>
</dbReference>
<organism evidence="2 3">
    <name type="scientific">Anisakis simplex</name>
    <name type="common">Herring worm</name>
    <dbReference type="NCBI Taxonomy" id="6269"/>
    <lineage>
        <taxon>Eukaryota</taxon>
        <taxon>Metazoa</taxon>
        <taxon>Ecdysozoa</taxon>
        <taxon>Nematoda</taxon>
        <taxon>Chromadorea</taxon>
        <taxon>Rhabditida</taxon>
        <taxon>Spirurina</taxon>
        <taxon>Ascaridomorpha</taxon>
        <taxon>Ascaridoidea</taxon>
        <taxon>Anisakidae</taxon>
        <taxon>Anisakis</taxon>
        <taxon>Anisakis simplex complex</taxon>
    </lineage>
</organism>
<protein>
    <recommendedName>
        <fullName evidence="1">EB domain-containing protein</fullName>
    </recommendedName>
</protein>
<keyword evidence="3" id="KW-1185">Reference proteome</keyword>
<dbReference type="Gene3D" id="3.20.20.370">
    <property type="entry name" value="Glycoside hydrolase/deacetylase"/>
    <property type="match status" value="1"/>
</dbReference>
<gene>
    <name evidence="2" type="ORF">ASIM_LOCUS13811</name>
</gene>
<dbReference type="OrthoDB" id="504708at2759"/>
<evidence type="ECO:0000313" key="3">
    <source>
        <dbReference type="Proteomes" id="UP000267096"/>
    </source>
</evidence>
<dbReference type="Pfam" id="PF01683">
    <property type="entry name" value="EB"/>
    <property type="match status" value="1"/>
</dbReference>
<proteinExistence type="predicted"/>
<dbReference type="SUPFAM" id="SSF88713">
    <property type="entry name" value="Glycoside hydrolase/deacetylase"/>
    <property type="match status" value="1"/>
</dbReference>
<reference evidence="2 3" key="1">
    <citation type="submission" date="2018-11" db="EMBL/GenBank/DDBJ databases">
        <authorList>
            <consortium name="Pathogen Informatics"/>
        </authorList>
    </citation>
    <scope>NUCLEOTIDE SEQUENCE [LARGE SCALE GENOMIC DNA]</scope>
</reference>
<dbReference type="GO" id="GO:0005975">
    <property type="term" value="P:carbohydrate metabolic process"/>
    <property type="evidence" value="ECO:0007669"/>
    <property type="project" value="InterPro"/>
</dbReference>